<feature type="transmembrane region" description="Helical" evidence="10">
    <location>
        <begin position="89"/>
        <end position="109"/>
    </location>
</feature>
<accession>F5YEI5</accession>
<dbReference type="eggNOG" id="COG0534">
    <property type="taxonomic scope" value="Bacteria"/>
</dbReference>
<evidence type="ECO:0000256" key="7">
    <source>
        <dbReference type="ARBA" id="ARBA00022989"/>
    </source>
</evidence>
<evidence type="ECO:0000256" key="1">
    <source>
        <dbReference type="ARBA" id="ARBA00004651"/>
    </source>
</evidence>
<dbReference type="NCBIfam" id="TIGR00797">
    <property type="entry name" value="matE"/>
    <property type="match status" value="1"/>
</dbReference>
<feature type="transmembrane region" description="Helical" evidence="10">
    <location>
        <begin position="188"/>
        <end position="208"/>
    </location>
</feature>
<dbReference type="PANTHER" id="PTHR43823:SF3">
    <property type="entry name" value="MULTIDRUG EXPORT PROTEIN MEPA"/>
    <property type="match status" value="1"/>
</dbReference>
<proteinExistence type="inferred from homology"/>
<dbReference type="HOGENOM" id="CLU_012893_0_1_12"/>
<dbReference type="InterPro" id="IPR045070">
    <property type="entry name" value="MATE_MepA-like"/>
</dbReference>
<feature type="transmembrane region" description="Helical" evidence="10">
    <location>
        <begin position="272"/>
        <end position="292"/>
    </location>
</feature>
<keyword evidence="6 10" id="KW-0812">Transmembrane</keyword>
<keyword evidence="5" id="KW-1003">Cell membrane</keyword>
<dbReference type="GO" id="GO:0005886">
    <property type="term" value="C:plasma membrane"/>
    <property type="evidence" value="ECO:0007669"/>
    <property type="project" value="UniProtKB-SubCell"/>
</dbReference>
<evidence type="ECO:0000256" key="4">
    <source>
        <dbReference type="ARBA" id="ARBA00022448"/>
    </source>
</evidence>
<dbReference type="InterPro" id="IPR051327">
    <property type="entry name" value="MATE_MepA_subfamily"/>
</dbReference>
<evidence type="ECO:0000256" key="2">
    <source>
        <dbReference type="ARBA" id="ARBA00008417"/>
    </source>
</evidence>
<dbReference type="Pfam" id="PF01554">
    <property type="entry name" value="MatE"/>
    <property type="match status" value="2"/>
</dbReference>
<reference evidence="11 12" key="2">
    <citation type="journal article" date="2011" name="ISME J.">
        <title>RNA-seq reveals cooperative metabolic interactions between two termite-gut spirochete species in co-culture.</title>
        <authorList>
            <person name="Rosenthal A.Z."/>
            <person name="Matson E.G."/>
            <person name="Eldar A."/>
            <person name="Leadbetter J.R."/>
        </authorList>
    </citation>
    <scope>NUCLEOTIDE SEQUENCE [LARGE SCALE GENOMIC DNA]</scope>
    <source>
        <strain evidence="12">ATCC BAA-888 / DSM 13862 / ZAS-9</strain>
    </source>
</reference>
<feature type="transmembrane region" description="Helical" evidence="10">
    <location>
        <begin position="411"/>
        <end position="432"/>
    </location>
</feature>
<keyword evidence="9" id="KW-0046">Antibiotic resistance</keyword>
<dbReference type="InParanoid" id="F5YEI5"/>
<feature type="transmembrane region" description="Helical" evidence="10">
    <location>
        <begin position="379"/>
        <end position="399"/>
    </location>
</feature>
<feature type="transmembrane region" description="Helical" evidence="10">
    <location>
        <begin position="47"/>
        <end position="68"/>
    </location>
</feature>
<dbReference type="PANTHER" id="PTHR43823">
    <property type="entry name" value="SPORULATION PROTEIN YKVU"/>
    <property type="match status" value="1"/>
</dbReference>
<comment type="similarity">
    <text evidence="2">Belongs to the multi antimicrobial extrusion (MATE) (TC 2.A.66.1) family. MepA subfamily.</text>
</comment>
<feature type="transmembrane region" description="Helical" evidence="10">
    <location>
        <begin position="129"/>
        <end position="148"/>
    </location>
</feature>
<gene>
    <name evidence="11" type="ordered locus">TREAZ_2584</name>
</gene>
<evidence type="ECO:0000256" key="8">
    <source>
        <dbReference type="ARBA" id="ARBA00023136"/>
    </source>
</evidence>
<protein>
    <recommendedName>
        <fullName evidence="3">Multidrug export protein MepA</fullName>
    </recommendedName>
</protein>
<dbReference type="CDD" id="cd13143">
    <property type="entry name" value="MATE_MepA_like"/>
    <property type="match status" value="1"/>
</dbReference>
<evidence type="ECO:0000256" key="5">
    <source>
        <dbReference type="ARBA" id="ARBA00022475"/>
    </source>
</evidence>
<sequence>MESTPVWAAIIRLALPMMFSMIAQLVYNMTDTFFIGQTGDPNMVAGISLAMPLFMVSQGIGNIFGVGASSYISRMLGAKETETAKHTNAVSFYTTIMAGLVITIALLLFRKPILHIIGTSDVTFAHADSYFSIISAFIVIALLNISLSGQIRSEGATDKAMIGTLIGIILNIILDPVFILGFNMGTAGAAWATVIGQAASLGYLLWCFMSPHTMLSIHPRDFKPSGKIYGEIFKIGLPSALSNIVMSLAMALRNLMAARYGDMVIAGMGVTIRVESLSFMLIMALAMGYQPFAGFNYGAKNYKRLKKGMKITLVYTTALALFFVGAFALAGRGIIALFINDAETIAAGASFLHAFLFGLPVMGIQMTIMITFQALGKPVLGMIVSLGRQCLFYIPLLYVLNHFWGFEGFVFSQPIADIATTVVALILVFGLLRELKHHEK</sequence>
<dbReference type="Proteomes" id="UP000009222">
    <property type="component" value="Chromosome"/>
</dbReference>
<feature type="transmembrane region" description="Helical" evidence="10">
    <location>
        <begin position="313"/>
        <end position="339"/>
    </location>
</feature>
<feature type="transmembrane region" description="Helical" evidence="10">
    <location>
        <begin position="160"/>
        <end position="182"/>
    </location>
</feature>
<keyword evidence="4" id="KW-0813">Transport</keyword>
<dbReference type="InterPro" id="IPR002528">
    <property type="entry name" value="MATE_fam"/>
</dbReference>
<dbReference type="GO" id="GO:0042910">
    <property type="term" value="F:xenobiotic transmembrane transporter activity"/>
    <property type="evidence" value="ECO:0007669"/>
    <property type="project" value="InterPro"/>
</dbReference>
<dbReference type="GO" id="GO:0015297">
    <property type="term" value="F:antiporter activity"/>
    <property type="evidence" value="ECO:0007669"/>
    <property type="project" value="InterPro"/>
</dbReference>
<feature type="transmembrane region" description="Helical" evidence="10">
    <location>
        <begin position="351"/>
        <end position="372"/>
    </location>
</feature>
<feature type="transmembrane region" description="Helical" evidence="10">
    <location>
        <begin position="7"/>
        <end position="27"/>
    </location>
</feature>
<dbReference type="KEGG" id="taz:TREAZ_2584"/>
<comment type="subcellular location">
    <subcellularLocation>
        <location evidence="1">Cell membrane</location>
        <topology evidence="1">Multi-pass membrane protein</topology>
    </subcellularLocation>
</comment>
<organism evidence="11 12">
    <name type="scientific">Leadbettera azotonutricia (strain ATCC BAA-888 / DSM 13862 / ZAS-9)</name>
    <name type="common">Treponema azotonutricium</name>
    <dbReference type="NCBI Taxonomy" id="545695"/>
    <lineage>
        <taxon>Bacteria</taxon>
        <taxon>Pseudomonadati</taxon>
        <taxon>Spirochaetota</taxon>
        <taxon>Spirochaetia</taxon>
        <taxon>Spirochaetales</taxon>
        <taxon>Breznakiellaceae</taxon>
        <taxon>Leadbettera</taxon>
    </lineage>
</organism>
<feature type="transmembrane region" description="Helical" evidence="10">
    <location>
        <begin position="228"/>
        <end position="252"/>
    </location>
</feature>
<evidence type="ECO:0000256" key="6">
    <source>
        <dbReference type="ARBA" id="ARBA00022692"/>
    </source>
</evidence>
<reference evidence="12" key="1">
    <citation type="submission" date="2009-12" db="EMBL/GenBank/DDBJ databases">
        <title>Complete sequence of Treponema azotonutricium strain ZAS-9.</title>
        <authorList>
            <person name="Tetu S.G."/>
            <person name="Matson E."/>
            <person name="Ren Q."/>
            <person name="Seshadri R."/>
            <person name="Elbourne L."/>
            <person name="Hassan K.A."/>
            <person name="Durkin A."/>
            <person name="Radune D."/>
            <person name="Mohamoud Y."/>
            <person name="Shay R."/>
            <person name="Jin S."/>
            <person name="Zhang X."/>
            <person name="Lucey K."/>
            <person name="Ballor N.R."/>
            <person name="Ottesen E."/>
            <person name="Rosenthal R."/>
            <person name="Allen A."/>
            <person name="Leadbetter J.R."/>
            <person name="Paulsen I.T."/>
        </authorList>
    </citation>
    <scope>NUCLEOTIDE SEQUENCE [LARGE SCALE GENOMIC DNA]</scope>
    <source>
        <strain evidence="12">ATCC BAA-888 / DSM 13862 / ZAS-9</strain>
    </source>
</reference>
<dbReference type="InterPro" id="IPR048279">
    <property type="entry name" value="MdtK-like"/>
</dbReference>
<evidence type="ECO:0000313" key="12">
    <source>
        <dbReference type="Proteomes" id="UP000009222"/>
    </source>
</evidence>
<keyword evidence="7 10" id="KW-1133">Transmembrane helix</keyword>
<evidence type="ECO:0000256" key="9">
    <source>
        <dbReference type="ARBA" id="ARBA00023251"/>
    </source>
</evidence>
<evidence type="ECO:0000256" key="3">
    <source>
        <dbReference type="ARBA" id="ARBA00022106"/>
    </source>
</evidence>
<dbReference type="STRING" id="545695.TREAZ_2584"/>
<dbReference type="PIRSF" id="PIRSF006603">
    <property type="entry name" value="DinF"/>
    <property type="match status" value="1"/>
</dbReference>
<evidence type="ECO:0000313" key="11">
    <source>
        <dbReference type="EMBL" id="AEF81333.1"/>
    </source>
</evidence>
<keyword evidence="12" id="KW-1185">Reference proteome</keyword>
<dbReference type="EMBL" id="CP001841">
    <property type="protein sequence ID" value="AEF81333.1"/>
    <property type="molecule type" value="Genomic_DNA"/>
</dbReference>
<dbReference type="GO" id="GO:0046677">
    <property type="term" value="P:response to antibiotic"/>
    <property type="evidence" value="ECO:0007669"/>
    <property type="project" value="UniProtKB-KW"/>
</dbReference>
<keyword evidence="8 10" id="KW-0472">Membrane</keyword>
<evidence type="ECO:0000256" key="10">
    <source>
        <dbReference type="SAM" id="Phobius"/>
    </source>
</evidence>
<name>F5YEI5_LEAAZ</name>
<dbReference type="AlphaFoldDB" id="F5YEI5"/>